<proteinExistence type="predicted"/>
<keyword evidence="6" id="KW-1185">Reference proteome</keyword>
<reference evidence="5" key="1">
    <citation type="submission" date="2024-03" db="EMBL/GenBank/DDBJ databases">
        <authorList>
            <consortium name="ELIXIR-Norway"/>
            <consortium name="Elixir Norway"/>
        </authorList>
    </citation>
    <scope>NUCLEOTIDE SEQUENCE</scope>
</reference>
<dbReference type="PANTHER" id="PTHR14593">
    <property type="entry name" value="WD REPEAT-CONTAINING PROTEIN 11"/>
    <property type="match status" value="1"/>
</dbReference>
<dbReference type="Pfam" id="PF23751">
    <property type="entry name" value="Beta-prop_WDR11_1st"/>
    <property type="match status" value="1"/>
</dbReference>
<evidence type="ECO:0000259" key="3">
    <source>
        <dbReference type="Pfam" id="PF23752"/>
    </source>
</evidence>
<dbReference type="Pfam" id="PF23752">
    <property type="entry name" value="Beta-prop_WDR11_2nd"/>
    <property type="match status" value="1"/>
</dbReference>
<dbReference type="InterPro" id="IPR015943">
    <property type="entry name" value="WD40/YVTN_repeat-like_dom_sf"/>
</dbReference>
<feature type="domain" description="WDR11 first beta-propeller" evidence="2">
    <location>
        <begin position="35"/>
        <end position="519"/>
    </location>
</feature>
<dbReference type="InterPro" id="IPR057852">
    <property type="entry name" value="Beta-prop_WDR11_1st"/>
</dbReference>
<dbReference type="InterPro" id="IPR039694">
    <property type="entry name" value="WDR11"/>
</dbReference>
<accession>A0ABP1AM63</accession>
<dbReference type="Proteomes" id="UP001497522">
    <property type="component" value="Chromosome 13"/>
</dbReference>
<gene>
    <name evidence="5" type="ORF">CSSPJE1EN2_LOCUS6624</name>
</gene>
<protein>
    <submittedName>
        <fullName evidence="5">Uncharacterized protein</fullName>
    </submittedName>
</protein>
<organism evidence="5 6">
    <name type="scientific">Sphagnum jensenii</name>
    <dbReference type="NCBI Taxonomy" id="128206"/>
    <lineage>
        <taxon>Eukaryota</taxon>
        <taxon>Viridiplantae</taxon>
        <taxon>Streptophyta</taxon>
        <taxon>Embryophyta</taxon>
        <taxon>Bryophyta</taxon>
        <taxon>Sphagnophytina</taxon>
        <taxon>Sphagnopsida</taxon>
        <taxon>Sphagnales</taxon>
        <taxon>Sphagnaceae</taxon>
        <taxon>Sphagnum</taxon>
    </lineage>
</organism>
<evidence type="ECO:0000259" key="2">
    <source>
        <dbReference type="Pfam" id="PF23751"/>
    </source>
</evidence>
<dbReference type="InterPro" id="IPR057853">
    <property type="entry name" value="Beta-prop_WDR11_2nd"/>
</dbReference>
<evidence type="ECO:0000313" key="6">
    <source>
        <dbReference type="Proteomes" id="UP001497522"/>
    </source>
</evidence>
<dbReference type="InterPro" id="IPR011047">
    <property type="entry name" value="Quinoprotein_ADH-like_sf"/>
</dbReference>
<evidence type="ECO:0000259" key="4">
    <source>
        <dbReference type="Pfam" id="PF23753"/>
    </source>
</evidence>
<feature type="region of interest" description="Disordered" evidence="1">
    <location>
        <begin position="20"/>
        <end position="42"/>
    </location>
</feature>
<dbReference type="SUPFAM" id="SSF50998">
    <property type="entry name" value="Quinoprotein alcohol dehydrogenase-like"/>
    <property type="match status" value="1"/>
</dbReference>
<feature type="domain" description="WDR11 second beta-propeller" evidence="3">
    <location>
        <begin position="521"/>
        <end position="929"/>
    </location>
</feature>
<name>A0ABP1AM63_9BRYO</name>
<dbReference type="Gene3D" id="2.130.10.10">
    <property type="entry name" value="YVTN repeat-like/Quinoprotein amine dehydrogenase"/>
    <property type="match status" value="2"/>
</dbReference>
<dbReference type="PANTHER" id="PTHR14593:SF5">
    <property type="entry name" value="WD REPEAT-CONTAINING PROTEIN 11"/>
    <property type="match status" value="1"/>
</dbReference>
<dbReference type="EMBL" id="OZ023714">
    <property type="protein sequence ID" value="CAK9863629.1"/>
    <property type="molecule type" value="Genomic_DNA"/>
</dbReference>
<dbReference type="InterPro" id="IPR057854">
    <property type="entry name" value="TPR_WDR11"/>
</dbReference>
<evidence type="ECO:0000313" key="5">
    <source>
        <dbReference type="EMBL" id="CAK9863629.1"/>
    </source>
</evidence>
<evidence type="ECO:0000256" key="1">
    <source>
        <dbReference type="SAM" id="MobiDB-lite"/>
    </source>
</evidence>
<sequence>MTPRTPQCKVFWVLLSSSEHSGVPEDSKSPTFPRPASKENGGAAHTSLHGLLAYGAGSSVIVADVRSMQLVVVLPMPALKVSPLLPAPFVTAVQWDPEGIQRDVTQDMSSTAHLQLAAGDRHGRIAIWDVAAGEVGTWLELEADKGRQGIQDLCWVCGQPLLLAAIHGPSLIVIWNTSSGHYFWKFDAGSEMLGCIRCDPFDSRQMCVMGLKGLLLSVLVTGTTESEVLVKQYLHPGADEKGVSSAVGEKGVKDGLASSSGGGSTSAGAPALASAPGCVIRCMFSTRTRGLLYIMLPREIVVFDLVFGMPLASTALPRGCGKFLELLADVDGDILYCAHQDGKVSAWKRRVDMQVFTLCYMETLIPLMGSSVLPTVLAVVHHPMQLHVQTFEGNQAPALQLNTFLPLNTLPVPQSLIMQDGNPIEVKPFRSLDATILSISDDGRLWQWLISAAVPGTDEGLAHMNGSKEVAVHLETSTHTGIAALDLMANEEQQNRPPLSSSNGVASELVFKLELKGQLQLLSAAITTLAVAIPSLHALSPGGNNSAAISIPLVALATQAGTVELVDTAANAITASYTVHNAAIVRGVRWLGNTRLVSFSYAEVKGKGGGFVNRLVVTCVRSGQSKPFRVLQKPERAPMRALRTSPSGRYLLILFREAPAEIWAMTRTPQMLRSLALPFTVMEWALPPVPRSAAAATASARKSSLLYRDRPTIASAVAAANAPLLSPTSSSTSDSLQESESAESFAFALVNGSLGVFEMRGRRVRDFKPRWPAAAFVSADVLVTAMAYRTPHVVMGDRLGSIRWWDVTTGLSSFFNTHRGGVRRIKFAPVRIGDSSRGRIAVLFNDHSFAVYDLDTQDPLANALVQPQLGGILVLELEWNPLRTDRNEPLMLCIAGADSSFRLLEVQNVTGGKSGQVAKQTVWQRYRPMPLCSAALLPPPHALSLRVLLQQGVQPSWFSLTAASMDEELVVKSADQPLGTRGGDLRHYLLETSTPMLGETVFAEVLLKTLEPYRKAGRLLDEERRMQYTAVCRQGVATRCAFAAAQFGEYPEAGFWLQLPRALSLLSFGSAGPTAFWGDSERSSSVPPKGSSLIMSNEEGSTPYRCMDIVPSDQLAVYMAAQERILWHEKLGGTEATQKRVHELISVGDLEAAVTILLATPPNNPLFYMDALRAVSLASAVSPALHELAVKVVAANMVGTEDSLSGTHLLCAVGRYQEACSQLQDAGRWIDAATLAATHLEGSDHARVLERWAEHVLQNEHNLWRAMMLYVAAGALMEALDILRKANQPDTAAMFLLACHEAKVSARASMNAAAAVKDCPLMIVDSKASANTLDLPGKLPQHLEEIQAVCEYYGQYQRLLAHMCTGITAFVD</sequence>
<feature type="domain" description="WDR11 TPR" evidence="4">
    <location>
        <begin position="957"/>
        <end position="1364"/>
    </location>
</feature>
<dbReference type="Pfam" id="PF23753">
    <property type="entry name" value="TPR_WDR11"/>
    <property type="match status" value="1"/>
</dbReference>